<keyword evidence="1" id="KW-0472">Membrane</keyword>
<keyword evidence="1" id="KW-1133">Transmembrane helix</keyword>
<evidence type="ECO:0000313" key="2">
    <source>
        <dbReference type="EMBL" id="ASY64456.1"/>
    </source>
</evidence>
<dbReference type="AlphaFoldDB" id="A0A249PF66"/>
<keyword evidence="3" id="KW-1185">Reference proteome</keyword>
<reference evidence="2 3" key="1">
    <citation type="submission" date="2017-08" db="EMBL/GenBank/DDBJ databases">
        <title>Multipartite genome sequences of Sinorhizobium species nodulating soybeans.</title>
        <authorList>
            <person name="Tian C.F."/>
        </authorList>
    </citation>
    <scope>NUCLEOTIDE SEQUENCE [LARGE SCALE GENOMIC DNA]</scope>
    <source>
        <strain evidence="2 3">CCBAU 05684</strain>
    </source>
</reference>
<proteinExistence type="predicted"/>
<gene>
    <name evidence="2" type="ORF">SJ05684_c30320</name>
</gene>
<keyword evidence="1" id="KW-0812">Transmembrane</keyword>
<organism evidence="2 3">
    <name type="scientific">Sinorhizobium sojae CCBAU 05684</name>
    <dbReference type="NCBI Taxonomy" id="716928"/>
    <lineage>
        <taxon>Bacteria</taxon>
        <taxon>Pseudomonadati</taxon>
        <taxon>Pseudomonadota</taxon>
        <taxon>Alphaproteobacteria</taxon>
        <taxon>Hyphomicrobiales</taxon>
        <taxon>Rhizobiaceae</taxon>
        <taxon>Sinorhizobium/Ensifer group</taxon>
        <taxon>Sinorhizobium</taxon>
    </lineage>
</organism>
<sequence>MGSDVRPSQSGGFAMIGLLLTMLVLALLIGLMFAALDAQFGEGRKH</sequence>
<dbReference type="EMBL" id="CP023067">
    <property type="protein sequence ID" value="ASY64456.1"/>
    <property type="molecule type" value="Genomic_DNA"/>
</dbReference>
<dbReference type="Proteomes" id="UP000217211">
    <property type="component" value="Chromosome"/>
</dbReference>
<evidence type="ECO:0000256" key="1">
    <source>
        <dbReference type="SAM" id="Phobius"/>
    </source>
</evidence>
<accession>A0A249PF66</accession>
<dbReference type="STRING" id="716928.GCA_000261485_01446"/>
<feature type="transmembrane region" description="Helical" evidence="1">
    <location>
        <begin position="12"/>
        <end position="36"/>
    </location>
</feature>
<dbReference type="KEGG" id="esj:SJ05684_c30320"/>
<protein>
    <submittedName>
        <fullName evidence="2">Uncharacterized protein</fullName>
    </submittedName>
</protein>
<name>A0A249PF66_9HYPH</name>
<evidence type="ECO:0000313" key="3">
    <source>
        <dbReference type="Proteomes" id="UP000217211"/>
    </source>
</evidence>